<accession>A0A0E1WGY2</accession>
<protein>
    <submittedName>
        <fullName evidence="2">Transcriptional regulator, Fis family</fullName>
    </submittedName>
</protein>
<reference evidence="2" key="1">
    <citation type="submission" date="2009-05" db="EMBL/GenBank/DDBJ databases">
        <authorList>
            <person name="Harkins D.M."/>
            <person name="DeShazer D."/>
            <person name="Woods D.E."/>
            <person name="Brinkac L.M."/>
            <person name="Brown K.A."/>
            <person name="Hung G.C."/>
            <person name="Tuanyok A."/>
            <person name="Zhang B."/>
            <person name="Nierman W.C."/>
        </authorList>
    </citation>
    <scope>NUCLEOTIDE SEQUENCE [LARGE SCALE GENOMIC DNA]</scope>
    <source>
        <strain evidence="2">1710a</strain>
    </source>
</reference>
<name>A0A0E1WGY2_BURPE</name>
<evidence type="ECO:0000313" key="2">
    <source>
        <dbReference type="EMBL" id="EET08857.1"/>
    </source>
</evidence>
<dbReference type="AlphaFoldDB" id="A0A0E1WGY2"/>
<organism evidence="2">
    <name type="scientific">Burkholderia pseudomallei 1710a</name>
    <dbReference type="NCBI Taxonomy" id="320371"/>
    <lineage>
        <taxon>Bacteria</taxon>
        <taxon>Pseudomonadati</taxon>
        <taxon>Pseudomonadota</taxon>
        <taxon>Betaproteobacteria</taxon>
        <taxon>Burkholderiales</taxon>
        <taxon>Burkholderiaceae</taxon>
        <taxon>Burkholderia</taxon>
        <taxon>pseudomallei group</taxon>
    </lineage>
</organism>
<evidence type="ECO:0000256" key="1">
    <source>
        <dbReference type="SAM" id="MobiDB-lite"/>
    </source>
</evidence>
<sequence length="112" mass="11985">MEKPYYPANRAAFSQSAERPTCSARAAAPSQARRRAGVSRPGPEPGSLAPRGCEGAVVGVSNGEPTDVSFSAWPMRSRPPATPSRKGAKRGREARMRTLPRRRERGAGGRNP</sequence>
<proteinExistence type="predicted"/>
<dbReference type="EMBL" id="CM000832">
    <property type="protein sequence ID" value="EET08857.1"/>
    <property type="molecule type" value="Genomic_DNA"/>
</dbReference>
<dbReference type="Proteomes" id="UP000001812">
    <property type="component" value="Chromosome I"/>
</dbReference>
<gene>
    <name evidence="2" type="ORF">BURPS1710A_1519</name>
</gene>
<dbReference type="HOGENOM" id="CLU_171637_0_0_4"/>
<feature type="region of interest" description="Disordered" evidence="1">
    <location>
        <begin position="1"/>
        <end position="112"/>
    </location>
</feature>